<protein>
    <submittedName>
        <fullName evidence="1">1-aminocyclopropane-1-carboxylate oxidase</fullName>
    </submittedName>
</protein>
<proteinExistence type="predicted"/>
<evidence type="ECO:0000313" key="1">
    <source>
        <dbReference type="EMBL" id="RDX78026.1"/>
    </source>
</evidence>
<evidence type="ECO:0000313" key="2">
    <source>
        <dbReference type="Proteomes" id="UP000257109"/>
    </source>
</evidence>
<name>A0A371FIA2_MUCPR</name>
<dbReference type="SUPFAM" id="SSF51197">
    <property type="entry name" value="Clavaminate synthase-like"/>
    <property type="match status" value="1"/>
</dbReference>
<dbReference type="AlphaFoldDB" id="A0A371FIA2"/>
<feature type="non-terminal residue" evidence="1">
    <location>
        <position position="1"/>
    </location>
</feature>
<dbReference type="Gene3D" id="2.60.120.330">
    <property type="entry name" value="B-lactam Antibiotic, Isopenicillin N Synthase, Chain"/>
    <property type="match status" value="1"/>
</dbReference>
<dbReference type="Proteomes" id="UP000257109">
    <property type="component" value="Unassembled WGS sequence"/>
</dbReference>
<accession>A0A371FIA2</accession>
<dbReference type="InterPro" id="IPR027443">
    <property type="entry name" value="IPNS-like_sf"/>
</dbReference>
<gene>
    <name evidence="1" type="primary">ACO1</name>
    <name evidence="1" type="ORF">CR513_41759</name>
</gene>
<comment type="caution">
    <text evidence="1">The sequence shown here is derived from an EMBL/GenBank/DDBJ whole genome shotgun (WGS) entry which is preliminary data.</text>
</comment>
<dbReference type="EMBL" id="QJKJ01008994">
    <property type="protein sequence ID" value="RDX78026.1"/>
    <property type="molecule type" value="Genomic_DNA"/>
</dbReference>
<organism evidence="1 2">
    <name type="scientific">Mucuna pruriens</name>
    <name type="common">Velvet bean</name>
    <name type="synonym">Dolichos pruriens</name>
    <dbReference type="NCBI Taxonomy" id="157652"/>
    <lineage>
        <taxon>Eukaryota</taxon>
        <taxon>Viridiplantae</taxon>
        <taxon>Streptophyta</taxon>
        <taxon>Embryophyta</taxon>
        <taxon>Tracheophyta</taxon>
        <taxon>Spermatophyta</taxon>
        <taxon>Magnoliopsida</taxon>
        <taxon>eudicotyledons</taxon>
        <taxon>Gunneridae</taxon>
        <taxon>Pentapetalae</taxon>
        <taxon>rosids</taxon>
        <taxon>fabids</taxon>
        <taxon>Fabales</taxon>
        <taxon>Fabaceae</taxon>
        <taxon>Papilionoideae</taxon>
        <taxon>50 kb inversion clade</taxon>
        <taxon>NPAAA clade</taxon>
        <taxon>indigoferoid/millettioid clade</taxon>
        <taxon>Phaseoleae</taxon>
        <taxon>Mucuna</taxon>
    </lineage>
</organism>
<sequence>MDKATNWLTTPKGMNGLFSYFLFTQISPNSAKKVPSCSGLRPIYRHSCNRAVKLDLKINFLEGIGPRRIGLPKVMELVLDIQMGLDVLPWMHRKKTCSPKGCGPGFRCPKGFGHPLSMLNANFLKSDFKFNSTVKANSRVIAQTNGTRMSMASFYNPSGDVVIYPATTLVDKNNKFQAKEPRFEAFKGSNVHLSLITSN</sequence>
<dbReference type="STRING" id="157652.A0A371FIA2"/>
<keyword evidence="2" id="KW-1185">Reference proteome</keyword>
<reference evidence="1" key="1">
    <citation type="submission" date="2018-05" db="EMBL/GenBank/DDBJ databases">
        <title>Draft genome of Mucuna pruriens seed.</title>
        <authorList>
            <person name="Nnadi N.E."/>
            <person name="Vos R."/>
            <person name="Hasami M.H."/>
            <person name="Devisetty U.K."/>
            <person name="Aguiy J.C."/>
        </authorList>
    </citation>
    <scope>NUCLEOTIDE SEQUENCE [LARGE SCALE GENOMIC DNA]</scope>
    <source>
        <strain evidence="1">JCA_2017</strain>
    </source>
</reference>